<dbReference type="SUPFAM" id="SSF52540">
    <property type="entry name" value="P-loop containing nucleoside triphosphate hydrolases"/>
    <property type="match status" value="2"/>
</dbReference>
<dbReference type="InterPro" id="IPR027417">
    <property type="entry name" value="P-loop_NTPase"/>
</dbReference>
<evidence type="ECO:0000256" key="13">
    <source>
        <dbReference type="SAM" id="Phobius"/>
    </source>
</evidence>
<dbReference type="PROSITE" id="PS00211">
    <property type="entry name" value="ABC_TRANSPORTER_1"/>
    <property type="match status" value="1"/>
</dbReference>
<dbReference type="InterPro" id="IPR036640">
    <property type="entry name" value="ABC1_TM_sf"/>
</dbReference>
<feature type="domain" description="ABC transporter" evidence="15">
    <location>
        <begin position="492"/>
        <end position="714"/>
    </location>
</feature>
<evidence type="ECO:0000259" key="15">
    <source>
        <dbReference type="PROSITE" id="PS50893"/>
    </source>
</evidence>
<dbReference type="Gene3D" id="3.40.50.300">
    <property type="entry name" value="P-loop containing nucleotide triphosphate hydrolases"/>
    <property type="match status" value="2"/>
</dbReference>
<dbReference type="FunFam" id="3.40.50.300:FF:000630">
    <property type="entry name" value="ATP-binding cassette (ABC) transporter, putative"/>
    <property type="match status" value="1"/>
</dbReference>
<evidence type="ECO:0000256" key="2">
    <source>
        <dbReference type="ARBA" id="ARBA00009726"/>
    </source>
</evidence>
<dbReference type="Pfam" id="PF00005">
    <property type="entry name" value="ABC_tran"/>
    <property type="match status" value="2"/>
</dbReference>
<feature type="transmembrane region" description="Helical" evidence="13">
    <location>
        <begin position="759"/>
        <end position="782"/>
    </location>
</feature>
<evidence type="ECO:0000256" key="4">
    <source>
        <dbReference type="ARBA" id="ARBA00022448"/>
    </source>
</evidence>
<feature type="transmembrane region" description="Helical" evidence="13">
    <location>
        <begin position="156"/>
        <end position="175"/>
    </location>
</feature>
<keyword evidence="4" id="KW-0813">Transport</keyword>
<comment type="subcellular location">
    <subcellularLocation>
        <location evidence="1">Membrane</location>
    </subcellularLocation>
</comment>
<dbReference type="Pfam" id="PF00664">
    <property type="entry name" value="ABC_membrane"/>
    <property type="match status" value="2"/>
</dbReference>
<keyword evidence="8" id="KW-0067">ATP-binding</keyword>
<feature type="transmembrane region" description="Helical" evidence="13">
    <location>
        <begin position="295"/>
        <end position="314"/>
    </location>
</feature>
<sequence length="1396" mass="155391">MLALIILWTMTFVLSVIWLKANFDTQEMTWAIIVIILHCFYALTLIPMGKSQCLRRPEQLVDMERRALLGDYSRFQEESNPLELGRVAENANWLSKLTFSWVHVLISKGVKKKLHNTDDLFDLPNDICCELISDDIEEKLGRGNNLFRALHSLYGYEFYGIGVLRLVADLAGFGGPLLLDGLLGATTDSAGSGDAYYYATGLLFSTLLCAFCNAHFNYRIAIVGMRMRCALVCSIYRKILVVHDGALGDGSQALNYMSTDSERIVNSCSSFHAFWSIPFQLLITLYLLYTQLGLAFLGGVAVAIILIPVNRFVMKLIGNYSLGMLESKDKRISATTEVLRGIRSIKFFAWEDLFLSNILDSRDKELLYLSKRKYLDAICVFLWACTPVFISLITFSLYWWFNGSLNARTIFTSVALLAMLIGPLNAFPWVLNGLVEAWVSLKRVQELIQMPELDLGKYYSPIEDQSTAISFKNASFSFYFDQEEKQSSEGVVSVPGLLNILSNSEQREFILHNLNLNIKKGELIGVIGPVGSGKSALLLAILGNLQKCEGKIFVDDYSNGIAYAAQSPWIQRSSIAEAILFCHGLDEQRYQVVLDACELCDGLNDRAGVSENGTTVSGGQRARIALARAAYQDKSVYLLDNILCSLDASIATKIAKNLILGLLKHKTRVIVTSHRRLLLNCDKIIKMSNGKIASFGAPAEVLDDVEVLENIDWCCKESDKIFDNTNLTNKKCEDDVQSMDSILEEESIEYGTLHSNVIWGYWASSGLWLGSTVLLSVIIMQVSRNLSDAWLAHWVSETERYENSTNINDLLRGNSTSETVTYYLQVYAGLAMLNSCLTLARAFLFAYAGIKAAHIMHQKLIKTIIYAKVYFFDVTPLGRILNRFSSDTNTIDDSLPFILNILLAQLAGLLGSLIITLYAMPWLVLLVCPLLPLYHTLQSRYRFCSREIKRLSSKAMSPLYTLFTETIQGIVTIRAMNKSSKFRRNFAICLGDSLKTQINSVAASQWLGLRLQIIGAILTSGAGYLAAIQTQWGAANTALVGLAVSQALALSGLLSGLVNACAETEQELVAAERILQYSKQRDTIEPFDNYAVNDNGSQIKRPLFLGIETELSSNSEADNSFIEPPYGWPAYGVLQFERVYFKYRSHLPPSLCDISFKVQSGEKLGIVGSTGSGKSSLFAAIFRTSDVSGGRILIDHVDISHISLKTLRSRITIVPQEPFLFAGSIRSNLDPYKERSDSEIWAALRKCSADHLVQSLGGLDAYLSGRSSKNNDNRTSNDVNNRSRSMSISTGERQLLCLVRALLNNSKIVCIDEGTANIDPNTNIIIQHALQSVFHSCTLIVIAHRIGNLKNFDRIIVMKDGHIVELGSPQKLLHDKNSHFNNMMKEETDNSKKLTI</sequence>
<dbReference type="InterPro" id="IPR011527">
    <property type="entry name" value="ABC1_TM_dom"/>
</dbReference>
<feature type="transmembrane region" description="Helical" evidence="13">
    <location>
        <begin position="195"/>
        <end position="218"/>
    </location>
</feature>
<dbReference type="GO" id="GO:0016887">
    <property type="term" value="F:ATP hydrolysis activity"/>
    <property type="evidence" value="ECO:0007669"/>
    <property type="project" value="InterPro"/>
</dbReference>
<dbReference type="PROSITE" id="PS50929">
    <property type="entry name" value="ABC_TM1F"/>
    <property type="match status" value="2"/>
</dbReference>
<dbReference type="CDD" id="cd18605">
    <property type="entry name" value="ABC_6TM_MRP7_D2_like"/>
    <property type="match status" value="1"/>
</dbReference>
<evidence type="ECO:0000259" key="16">
    <source>
        <dbReference type="PROSITE" id="PS50929"/>
    </source>
</evidence>
<dbReference type="GO" id="GO:0005524">
    <property type="term" value="F:ATP binding"/>
    <property type="evidence" value="ECO:0007669"/>
    <property type="project" value="UniProtKB-KW"/>
</dbReference>
<dbReference type="SUPFAM" id="SSF90123">
    <property type="entry name" value="ABC transporter transmembrane region"/>
    <property type="match status" value="2"/>
</dbReference>
<feature type="transmembrane region" description="Helical" evidence="13">
    <location>
        <begin position="901"/>
        <end position="934"/>
    </location>
</feature>
<dbReference type="FunFam" id="1.20.1560.10:FF:000113">
    <property type="entry name" value="ABC transporter, putative"/>
    <property type="match status" value="1"/>
</dbReference>
<feature type="transmembrane region" description="Helical" evidence="13">
    <location>
        <begin position="413"/>
        <end position="435"/>
    </location>
</feature>
<keyword evidence="10 13" id="KW-1133">Transmembrane helix</keyword>
<feature type="domain" description="ABC transmembrane type-1" evidence="16">
    <location>
        <begin position="773"/>
        <end position="1066"/>
    </location>
</feature>
<dbReference type="FunFam" id="1.20.1560.10:FF:000037">
    <property type="entry name" value="ATP-binding cassette subfamily C member 10"/>
    <property type="match status" value="1"/>
</dbReference>
<evidence type="ECO:0000256" key="14">
    <source>
        <dbReference type="SAM" id="SignalP"/>
    </source>
</evidence>
<evidence type="ECO:0000256" key="7">
    <source>
        <dbReference type="ARBA" id="ARBA00022741"/>
    </source>
</evidence>
<comment type="catalytic activity">
    <reaction evidence="12">
        <text>ATP + H2O + xenobioticSide 1 = ADP + phosphate + xenobioticSide 2.</text>
        <dbReference type="EC" id="7.6.2.2"/>
    </reaction>
</comment>
<dbReference type="SMART" id="SM00382">
    <property type="entry name" value="AAA"/>
    <property type="match status" value="2"/>
</dbReference>
<feature type="transmembrane region" description="Helical" evidence="13">
    <location>
        <begin position="29"/>
        <end position="46"/>
    </location>
</feature>
<keyword evidence="9" id="KW-1278">Translocase</keyword>
<dbReference type="PANTHER" id="PTHR24223:SF330">
    <property type="entry name" value="ATP-BINDING CASSETTE SUB-FAMILY C MEMBER 10"/>
    <property type="match status" value="1"/>
</dbReference>
<dbReference type="InterPro" id="IPR003439">
    <property type="entry name" value="ABC_transporter-like_ATP-bd"/>
</dbReference>
<organism evidence="17">
    <name type="scientific">Xenopsylla cheopis</name>
    <name type="common">Oriental rat flea</name>
    <name type="synonym">Pulex cheopis</name>
    <dbReference type="NCBI Taxonomy" id="163159"/>
    <lineage>
        <taxon>Eukaryota</taxon>
        <taxon>Metazoa</taxon>
        <taxon>Ecdysozoa</taxon>
        <taxon>Arthropoda</taxon>
        <taxon>Hexapoda</taxon>
        <taxon>Insecta</taxon>
        <taxon>Pterygota</taxon>
        <taxon>Neoptera</taxon>
        <taxon>Endopterygota</taxon>
        <taxon>Siphonaptera</taxon>
        <taxon>Pulicidae</taxon>
        <taxon>Xenopsyllinae</taxon>
        <taxon>Xenopsylla</taxon>
    </lineage>
</organism>
<dbReference type="InterPro" id="IPR050173">
    <property type="entry name" value="ABC_transporter_C-like"/>
</dbReference>
<dbReference type="EC" id="7.6.2.2" evidence="3"/>
<evidence type="ECO:0000256" key="8">
    <source>
        <dbReference type="ARBA" id="ARBA00022840"/>
    </source>
</evidence>
<feature type="domain" description="ABC transmembrane type-1" evidence="16">
    <location>
        <begin position="160"/>
        <end position="436"/>
    </location>
</feature>
<keyword evidence="14" id="KW-0732">Signal</keyword>
<keyword evidence="6" id="KW-0677">Repeat</keyword>
<dbReference type="InterPro" id="IPR017871">
    <property type="entry name" value="ABC_transporter-like_CS"/>
</dbReference>
<dbReference type="Gene3D" id="1.20.1560.10">
    <property type="entry name" value="ABC transporter type 1, transmembrane domain"/>
    <property type="match status" value="2"/>
</dbReference>
<accession>A0A6M2E107</accession>
<feature type="chain" id="PRO_5026743117" description="ABC-type xenobiotic transporter" evidence="14">
    <location>
        <begin position="16"/>
        <end position="1396"/>
    </location>
</feature>
<feature type="transmembrane region" description="Helical" evidence="13">
    <location>
        <begin position="271"/>
        <end position="289"/>
    </location>
</feature>
<dbReference type="GO" id="GO:0008559">
    <property type="term" value="F:ABC-type xenobiotic transporter activity"/>
    <property type="evidence" value="ECO:0007669"/>
    <property type="project" value="UniProtKB-EC"/>
</dbReference>
<evidence type="ECO:0000256" key="6">
    <source>
        <dbReference type="ARBA" id="ARBA00022737"/>
    </source>
</evidence>
<dbReference type="InterPro" id="IPR003593">
    <property type="entry name" value="AAA+_ATPase"/>
</dbReference>
<evidence type="ECO:0000256" key="9">
    <source>
        <dbReference type="ARBA" id="ARBA00022967"/>
    </source>
</evidence>
<evidence type="ECO:0000313" key="17">
    <source>
        <dbReference type="EMBL" id="NOV50547.1"/>
    </source>
</evidence>
<feature type="signal peptide" evidence="14">
    <location>
        <begin position="1"/>
        <end position="15"/>
    </location>
</feature>
<proteinExistence type="inferred from homology"/>
<dbReference type="CDD" id="cd18598">
    <property type="entry name" value="ABC_6TM_MRP7_D1_like"/>
    <property type="match status" value="1"/>
</dbReference>
<keyword evidence="11 13" id="KW-0472">Membrane</keyword>
<evidence type="ECO:0000256" key="5">
    <source>
        <dbReference type="ARBA" id="ARBA00022692"/>
    </source>
</evidence>
<dbReference type="PANTHER" id="PTHR24223">
    <property type="entry name" value="ATP-BINDING CASSETTE SUB-FAMILY C"/>
    <property type="match status" value="1"/>
</dbReference>
<evidence type="ECO:0000256" key="10">
    <source>
        <dbReference type="ARBA" id="ARBA00022989"/>
    </source>
</evidence>
<feature type="transmembrane region" description="Helical" evidence="13">
    <location>
        <begin position="822"/>
        <end position="848"/>
    </location>
</feature>
<feature type="transmembrane region" description="Helical" evidence="13">
    <location>
        <begin position="374"/>
        <end position="401"/>
    </location>
</feature>
<keyword evidence="7" id="KW-0547">Nucleotide-binding</keyword>
<keyword evidence="5 13" id="KW-0812">Transmembrane</keyword>
<dbReference type="EMBL" id="GIIL01006821">
    <property type="protein sequence ID" value="NOV50547.1"/>
    <property type="molecule type" value="Transcribed_RNA"/>
</dbReference>
<dbReference type="GO" id="GO:0016020">
    <property type="term" value="C:membrane"/>
    <property type="evidence" value="ECO:0007669"/>
    <property type="project" value="UniProtKB-SubCell"/>
</dbReference>
<evidence type="ECO:0000256" key="1">
    <source>
        <dbReference type="ARBA" id="ARBA00004370"/>
    </source>
</evidence>
<feature type="domain" description="ABC transporter" evidence="15">
    <location>
        <begin position="1134"/>
        <end position="1385"/>
    </location>
</feature>
<dbReference type="PROSITE" id="PS50893">
    <property type="entry name" value="ABC_TRANSPORTER_2"/>
    <property type="match status" value="2"/>
</dbReference>
<evidence type="ECO:0000256" key="11">
    <source>
        <dbReference type="ARBA" id="ARBA00023136"/>
    </source>
</evidence>
<name>A0A6M2E107_XENCH</name>
<dbReference type="CDD" id="cd03244">
    <property type="entry name" value="ABCC_MRP_domain2"/>
    <property type="match status" value="1"/>
</dbReference>
<reference evidence="17" key="1">
    <citation type="submission" date="2020-03" db="EMBL/GenBank/DDBJ databases">
        <title>Transcriptomic Profiling of the Digestive Tract of the Rat Flea, Xenopsylla cheopis, Following Blood Feeding and Infection with Yersinia pestis.</title>
        <authorList>
            <person name="Bland D.M."/>
            <person name="Martens C.A."/>
            <person name="Virtaneva K."/>
            <person name="Kanakabandi K."/>
            <person name="Long D."/>
            <person name="Rosenke R."/>
            <person name="Saturday G.A."/>
            <person name="Hoyt F.H."/>
            <person name="Bruno D.P."/>
            <person name="Ribeiro J.M.C."/>
            <person name="Hinnebusch J."/>
        </authorList>
    </citation>
    <scope>NUCLEOTIDE SEQUENCE</scope>
</reference>
<evidence type="ECO:0000256" key="3">
    <source>
        <dbReference type="ARBA" id="ARBA00012191"/>
    </source>
</evidence>
<evidence type="ECO:0000256" key="12">
    <source>
        <dbReference type="ARBA" id="ARBA00034018"/>
    </source>
</evidence>
<protein>
    <recommendedName>
        <fullName evidence="3">ABC-type xenobiotic transporter</fullName>
        <ecNumber evidence="3">7.6.2.2</ecNumber>
    </recommendedName>
</protein>
<comment type="similarity">
    <text evidence="2">Belongs to the ABC transporter superfamily. ABCC family. Conjugate transporter (TC 3.A.1.208) subfamily.</text>
</comment>